<dbReference type="InterPro" id="IPR010065">
    <property type="entry name" value="AA_ABC_transptr_permease_3TM"/>
</dbReference>
<evidence type="ECO:0000259" key="13">
    <source>
        <dbReference type="PROSITE" id="PS50928"/>
    </source>
</evidence>
<evidence type="ECO:0000256" key="4">
    <source>
        <dbReference type="ARBA" id="ARBA00022448"/>
    </source>
</evidence>
<name>A0A1G5S536_PSEXY</name>
<feature type="transmembrane region" description="Helical" evidence="11">
    <location>
        <begin position="468"/>
        <end position="489"/>
    </location>
</feature>
<dbReference type="Pfam" id="PF00497">
    <property type="entry name" value="SBP_bac_3"/>
    <property type="match status" value="2"/>
</dbReference>
<comment type="subcellular location">
    <subcellularLocation>
        <location evidence="1 11">Cell membrane</location>
        <topology evidence="1 11">Multi-pass membrane protein</topology>
    </subcellularLocation>
</comment>
<dbReference type="EMBL" id="FMWK01000020">
    <property type="protein sequence ID" value="SCZ81288.1"/>
    <property type="molecule type" value="Genomic_DNA"/>
</dbReference>
<evidence type="ECO:0000256" key="5">
    <source>
        <dbReference type="ARBA" id="ARBA00022475"/>
    </source>
</evidence>
<evidence type="ECO:0000313" key="15">
    <source>
        <dbReference type="Proteomes" id="UP000199428"/>
    </source>
</evidence>
<evidence type="ECO:0000256" key="3">
    <source>
        <dbReference type="ARBA" id="ARBA00010333"/>
    </source>
</evidence>
<keyword evidence="6 11" id="KW-0812">Transmembrane</keyword>
<dbReference type="Gene3D" id="1.10.3720.10">
    <property type="entry name" value="MetI-like"/>
    <property type="match status" value="1"/>
</dbReference>
<dbReference type="InterPro" id="IPR043429">
    <property type="entry name" value="ArtM/GltK/GlnP/TcyL/YhdX-like"/>
</dbReference>
<dbReference type="PROSITE" id="PS01039">
    <property type="entry name" value="SBP_BACTERIAL_3"/>
    <property type="match status" value="1"/>
</dbReference>
<proteinExistence type="inferred from homology"/>
<comment type="similarity">
    <text evidence="2">Belongs to the binding-protein-dependent transport system permease family. HisMQ subfamily.</text>
</comment>
<dbReference type="SUPFAM" id="SSF161098">
    <property type="entry name" value="MetI-like"/>
    <property type="match status" value="1"/>
</dbReference>
<keyword evidence="4 11" id="KW-0813">Transport</keyword>
<evidence type="ECO:0000256" key="6">
    <source>
        <dbReference type="ARBA" id="ARBA00022692"/>
    </source>
</evidence>
<dbReference type="NCBIfam" id="TIGR01726">
    <property type="entry name" value="HEQRo_perm_3TM"/>
    <property type="match status" value="1"/>
</dbReference>
<dbReference type="PANTHER" id="PTHR30614:SF20">
    <property type="entry name" value="GLUTAMINE TRANSPORT SYSTEM PERMEASE PROTEIN GLNP"/>
    <property type="match status" value="1"/>
</dbReference>
<feature type="chain" id="PRO_5011528525" evidence="12">
    <location>
        <begin position="26"/>
        <end position="501"/>
    </location>
</feature>
<feature type="domain" description="ABC transmembrane type-1" evidence="13">
    <location>
        <begin position="297"/>
        <end position="489"/>
    </location>
</feature>
<evidence type="ECO:0000256" key="1">
    <source>
        <dbReference type="ARBA" id="ARBA00004651"/>
    </source>
</evidence>
<dbReference type="InterPro" id="IPR000515">
    <property type="entry name" value="MetI-like"/>
</dbReference>
<evidence type="ECO:0000256" key="10">
    <source>
        <dbReference type="ARBA" id="ARBA00023136"/>
    </source>
</evidence>
<reference evidence="14 15" key="1">
    <citation type="submission" date="2016-10" db="EMBL/GenBank/DDBJ databases">
        <authorList>
            <person name="de Groot N.N."/>
        </authorList>
    </citation>
    <scope>NUCLEOTIDE SEQUENCE [LARGE SCALE GENOMIC DNA]</scope>
    <source>
        <strain evidence="14 15">DSM 10317</strain>
    </source>
</reference>
<dbReference type="GO" id="GO:0022857">
    <property type="term" value="F:transmembrane transporter activity"/>
    <property type="evidence" value="ECO:0007669"/>
    <property type="project" value="InterPro"/>
</dbReference>
<dbReference type="Gene3D" id="3.40.190.10">
    <property type="entry name" value="Periplasmic binding protein-like II"/>
    <property type="match status" value="4"/>
</dbReference>
<evidence type="ECO:0000256" key="11">
    <source>
        <dbReference type="RuleBase" id="RU363032"/>
    </source>
</evidence>
<dbReference type="PROSITE" id="PS50928">
    <property type="entry name" value="ABC_TM1"/>
    <property type="match status" value="1"/>
</dbReference>
<evidence type="ECO:0000256" key="2">
    <source>
        <dbReference type="ARBA" id="ARBA00010072"/>
    </source>
</evidence>
<dbReference type="Pfam" id="PF00528">
    <property type="entry name" value="BPD_transp_1"/>
    <property type="match status" value="1"/>
</dbReference>
<keyword evidence="5" id="KW-1003">Cell membrane</keyword>
<comment type="similarity">
    <text evidence="3">Belongs to the bacterial solute-binding protein 3 family.</text>
</comment>
<dbReference type="Proteomes" id="UP000199428">
    <property type="component" value="Unassembled WGS sequence"/>
</dbReference>
<accession>A0A1G5S536</accession>
<feature type="transmembrane region" description="Helical" evidence="11">
    <location>
        <begin position="367"/>
        <end position="386"/>
    </location>
</feature>
<dbReference type="SUPFAM" id="SSF53850">
    <property type="entry name" value="Periplasmic binding protein-like II"/>
    <property type="match status" value="2"/>
</dbReference>
<keyword evidence="7 12" id="KW-0732">Signal</keyword>
<dbReference type="FunFam" id="1.10.3720.10:FF:000033">
    <property type="entry name" value="Polar amino acid ABC transporter permease"/>
    <property type="match status" value="1"/>
</dbReference>
<feature type="transmembrane region" description="Helical" evidence="11">
    <location>
        <begin position="301"/>
        <end position="325"/>
    </location>
</feature>
<evidence type="ECO:0000313" key="14">
    <source>
        <dbReference type="EMBL" id="SCZ81288.1"/>
    </source>
</evidence>
<sequence length="501" mass="54464">MKKKLSLILLAMTAALFVACGTADKDTGKQIQSLDDLPGSRIGVQLGTIGDIYASDLEGDEEGTTIERYNKLTDAVQALRQGKIDCVIVDEQPAIATTKDEANLEILDEPFTTEDYAICIAKDNEELLEKVNGALTELMEDGTLDQITKNYIGADTKGTCPYETPAGTVYDNGKLVVVSNIAFPPYEYYENGEAVGIDMELIKAIGDKLGMEIEIEDIEFDSIINAVSSHKADVGIAGMTKTEERLKSINFSESYVKTKQVIIVNNGEAAGSSISFTENLKRNFVDDSRWTYLVKGLVNTLIIALLAVLAGMIIGFVVAIVRVTFDKTGGWAIANAICKLYLTIIRGTPMMIQLLIIYYVVFKSVNVPKLLVAIIAFAINSGAYVAEIMRGGIMSIDGGQMEAGRSLGLNYKQTMISIILPQAIKNVLPALGNEFISLIKETSICGYIGLTDLTRGGDIIRSITYEAFLPLIAVAIIYLIIVQVLNMGVGKLEKNLRKSEQ</sequence>
<dbReference type="InterPro" id="IPR035906">
    <property type="entry name" value="MetI-like_sf"/>
</dbReference>
<dbReference type="InterPro" id="IPR001638">
    <property type="entry name" value="Solute-binding_3/MltF_N"/>
</dbReference>
<evidence type="ECO:0000256" key="9">
    <source>
        <dbReference type="ARBA" id="ARBA00022989"/>
    </source>
</evidence>
<evidence type="ECO:0000256" key="8">
    <source>
        <dbReference type="ARBA" id="ARBA00022970"/>
    </source>
</evidence>
<dbReference type="SMART" id="SM00062">
    <property type="entry name" value="PBPb"/>
    <property type="match status" value="2"/>
</dbReference>
<dbReference type="GO" id="GO:0043190">
    <property type="term" value="C:ATP-binding cassette (ABC) transporter complex"/>
    <property type="evidence" value="ECO:0007669"/>
    <property type="project" value="InterPro"/>
</dbReference>
<feature type="transmembrane region" description="Helical" evidence="11">
    <location>
        <begin position="337"/>
        <end position="361"/>
    </location>
</feature>
<keyword evidence="9 11" id="KW-1133">Transmembrane helix</keyword>
<gene>
    <name evidence="14" type="ORF">SAMN02910350_02729</name>
</gene>
<evidence type="ECO:0000256" key="12">
    <source>
        <dbReference type="SAM" id="SignalP"/>
    </source>
</evidence>
<keyword evidence="10 11" id="KW-0472">Membrane</keyword>
<dbReference type="CDD" id="cd06261">
    <property type="entry name" value="TM_PBP2"/>
    <property type="match status" value="1"/>
</dbReference>
<feature type="signal peptide" evidence="12">
    <location>
        <begin position="1"/>
        <end position="25"/>
    </location>
</feature>
<protein>
    <submittedName>
        <fullName evidence="14">Polar amino acid transport system substrate-binding protein</fullName>
    </submittedName>
</protein>
<dbReference type="AlphaFoldDB" id="A0A1G5S536"/>
<dbReference type="PANTHER" id="PTHR30614">
    <property type="entry name" value="MEMBRANE COMPONENT OF AMINO ACID ABC TRANSPORTER"/>
    <property type="match status" value="1"/>
</dbReference>
<dbReference type="PROSITE" id="PS51257">
    <property type="entry name" value="PROKAR_LIPOPROTEIN"/>
    <property type="match status" value="1"/>
</dbReference>
<organism evidence="14 15">
    <name type="scientific">Pseudobutyrivibrio xylanivorans</name>
    <dbReference type="NCBI Taxonomy" id="185007"/>
    <lineage>
        <taxon>Bacteria</taxon>
        <taxon>Bacillati</taxon>
        <taxon>Bacillota</taxon>
        <taxon>Clostridia</taxon>
        <taxon>Lachnospirales</taxon>
        <taxon>Lachnospiraceae</taxon>
        <taxon>Pseudobutyrivibrio</taxon>
    </lineage>
</organism>
<dbReference type="GO" id="GO:0006865">
    <property type="term" value="P:amino acid transport"/>
    <property type="evidence" value="ECO:0007669"/>
    <property type="project" value="UniProtKB-KW"/>
</dbReference>
<dbReference type="InterPro" id="IPR018313">
    <property type="entry name" value="SBP_3_CS"/>
</dbReference>
<evidence type="ECO:0000256" key="7">
    <source>
        <dbReference type="ARBA" id="ARBA00022729"/>
    </source>
</evidence>
<dbReference type="RefSeq" id="WP_090164127.1">
    <property type="nucleotide sequence ID" value="NZ_FMWK01000020.1"/>
</dbReference>
<keyword evidence="8" id="KW-0029">Amino-acid transport</keyword>